<keyword evidence="5" id="KW-1133">Transmembrane helix</keyword>
<evidence type="ECO:0000313" key="9">
    <source>
        <dbReference type="EMBL" id="GAA2680519.1"/>
    </source>
</evidence>
<comment type="caution">
    <text evidence="9">The sequence shown here is derived from an EMBL/GenBank/DDBJ whole genome shotgun (WGS) entry which is preliminary data.</text>
</comment>
<keyword evidence="4" id="KW-0653">Protein transport</keyword>
<accession>A0ABN3SLN0</accession>
<organism evidence="9 10">
    <name type="scientific">Streptomyces lunalinharesii</name>
    <dbReference type="NCBI Taxonomy" id="333384"/>
    <lineage>
        <taxon>Bacteria</taxon>
        <taxon>Bacillati</taxon>
        <taxon>Actinomycetota</taxon>
        <taxon>Actinomycetes</taxon>
        <taxon>Kitasatosporales</taxon>
        <taxon>Streptomycetaceae</taxon>
        <taxon>Streptomyces</taxon>
    </lineage>
</organism>
<comment type="subcellular location">
    <subcellularLocation>
        <location evidence="1">Membrane</location>
        <topology evidence="1">Single-pass membrane protein</topology>
    </subcellularLocation>
</comment>
<proteinExistence type="predicted"/>
<keyword evidence="7" id="KW-0472">Membrane</keyword>
<dbReference type="Proteomes" id="UP001500994">
    <property type="component" value="Unassembled WGS sequence"/>
</dbReference>
<keyword evidence="2" id="KW-0813">Transport</keyword>
<evidence type="ECO:0000256" key="6">
    <source>
        <dbReference type="ARBA" id="ARBA00023010"/>
    </source>
</evidence>
<feature type="region of interest" description="Disordered" evidence="8">
    <location>
        <begin position="107"/>
        <end position="138"/>
    </location>
</feature>
<keyword evidence="6" id="KW-0811">Translocation</keyword>
<evidence type="ECO:0000313" key="10">
    <source>
        <dbReference type="Proteomes" id="UP001500994"/>
    </source>
</evidence>
<evidence type="ECO:0000256" key="7">
    <source>
        <dbReference type="ARBA" id="ARBA00023136"/>
    </source>
</evidence>
<dbReference type="EMBL" id="BAAARK010000026">
    <property type="protein sequence ID" value="GAA2680519.1"/>
    <property type="molecule type" value="Genomic_DNA"/>
</dbReference>
<dbReference type="InterPro" id="IPR003369">
    <property type="entry name" value="TatA/B/E"/>
</dbReference>
<evidence type="ECO:0000256" key="1">
    <source>
        <dbReference type="ARBA" id="ARBA00004167"/>
    </source>
</evidence>
<reference evidence="9 10" key="1">
    <citation type="journal article" date="2019" name="Int. J. Syst. Evol. Microbiol.">
        <title>The Global Catalogue of Microorganisms (GCM) 10K type strain sequencing project: providing services to taxonomists for standard genome sequencing and annotation.</title>
        <authorList>
            <consortium name="The Broad Institute Genomics Platform"/>
            <consortium name="The Broad Institute Genome Sequencing Center for Infectious Disease"/>
            <person name="Wu L."/>
            <person name="Ma J."/>
        </authorList>
    </citation>
    <scope>NUCLEOTIDE SEQUENCE [LARGE SCALE GENOMIC DNA]</scope>
    <source>
        <strain evidence="9 10">JCM 16374</strain>
    </source>
</reference>
<dbReference type="Pfam" id="PF02416">
    <property type="entry name" value="TatA_B_E"/>
    <property type="match status" value="1"/>
</dbReference>
<keyword evidence="3" id="KW-0812">Transmembrane</keyword>
<dbReference type="RefSeq" id="WP_425585513.1">
    <property type="nucleotide sequence ID" value="NZ_BAAARK010000026.1"/>
</dbReference>
<protein>
    <submittedName>
        <fullName evidence="9">Sec-independent translocase</fullName>
    </submittedName>
</protein>
<evidence type="ECO:0000256" key="3">
    <source>
        <dbReference type="ARBA" id="ARBA00022692"/>
    </source>
</evidence>
<evidence type="ECO:0000256" key="8">
    <source>
        <dbReference type="SAM" id="MobiDB-lite"/>
    </source>
</evidence>
<evidence type="ECO:0000256" key="5">
    <source>
        <dbReference type="ARBA" id="ARBA00022989"/>
    </source>
</evidence>
<name>A0ABN3SLN0_9ACTN</name>
<dbReference type="NCBIfam" id="NF002377">
    <property type="entry name" value="PRK01371.1-4"/>
    <property type="match status" value="1"/>
</dbReference>
<sequence length="138" mass="14887">MFLGMSTPDVLVIGILAVLLFGPDKLPEFLRNATALVRKVRDFSDQAKEEVRAGLGPEFKDFEFTDLHPRTFVRKQLLGDDALGIGELRDGIGELRAALDPEAVAAAPHASRVPVDLRKRSAAGAPTGEHPPFDADAT</sequence>
<gene>
    <name evidence="9" type="ORF">GCM10009864_61170</name>
</gene>
<evidence type="ECO:0000256" key="2">
    <source>
        <dbReference type="ARBA" id="ARBA00022448"/>
    </source>
</evidence>
<evidence type="ECO:0000256" key="4">
    <source>
        <dbReference type="ARBA" id="ARBA00022927"/>
    </source>
</evidence>
<dbReference type="Gene3D" id="1.20.5.3310">
    <property type="match status" value="1"/>
</dbReference>
<keyword evidence="10" id="KW-1185">Reference proteome</keyword>